<keyword evidence="2" id="KW-1185">Reference proteome</keyword>
<evidence type="ECO:0008006" key="3">
    <source>
        <dbReference type="Google" id="ProtNLM"/>
    </source>
</evidence>
<dbReference type="EMBL" id="JACGCM010001144">
    <property type="protein sequence ID" value="KAF6160960.1"/>
    <property type="molecule type" value="Genomic_DNA"/>
</dbReference>
<organism evidence="1 2">
    <name type="scientific">Kingdonia uniflora</name>
    <dbReference type="NCBI Taxonomy" id="39325"/>
    <lineage>
        <taxon>Eukaryota</taxon>
        <taxon>Viridiplantae</taxon>
        <taxon>Streptophyta</taxon>
        <taxon>Embryophyta</taxon>
        <taxon>Tracheophyta</taxon>
        <taxon>Spermatophyta</taxon>
        <taxon>Magnoliopsida</taxon>
        <taxon>Ranunculales</taxon>
        <taxon>Circaeasteraceae</taxon>
        <taxon>Kingdonia</taxon>
    </lineage>
</organism>
<dbReference type="Proteomes" id="UP000541444">
    <property type="component" value="Unassembled WGS sequence"/>
</dbReference>
<evidence type="ECO:0000313" key="2">
    <source>
        <dbReference type="Proteomes" id="UP000541444"/>
    </source>
</evidence>
<sequence length="180" mass="20414">MWSLLNKLASLAMGANHGNMITIKVVVDKKRNRVIFVEAGKDFVDILFSFLTLPVGTIIRLTNEQTQPTSLGCMRTLYECLLKFDTFHFVNTTCKEMLLRPRNSSEALCRKLKVNIDDTEPTKYYVCNDFLSAKWDHSRTARVASAFRNIKCSCSKLMDKEVGLDGKVSSMYSCVYVCNA</sequence>
<dbReference type="AlphaFoldDB" id="A0A7J7N1Q4"/>
<dbReference type="OrthoDB" id="1277335at2759"/>
<dbReference type="Pfam" id="PF05056">
    <property type="entry name" value="DUF674"/>
    <property type="match status" value="1"/>
</dbReference>
<accession>A0A7J7N1Q4</accession>
<comment type="caution">
    <text evidence="1">The sequence shown here is derived from an EMBL/GenBank/DDBJ whole genome shotgun (WGS) entry which is preliminary data.</text>
</comment>
<proteinExistence type="predicted"/>
<gene>
    <name evidence="1" type="ORF">GIB67_007601</name>
</gene>
<reference evidence="1 2" key="1">
    <citation type="journal article" date="2020" name="IScience">
        <title>Genome Sequencing of the Endangered Kingdonia uniflora (Circaeasteraceae, Ranunculales) Reveals Potential Mechanisms of Evolutionary Specialization.</title>
        <authorList>
            <person name="Sun Y."/>
            <person name="Deng T."/>
            <person name="Zhang A."/>
            <person name="Moore M.J."/>
            <person name="Landis J.B."/>
            <person name="Lin N."/>
            <person name="Zhang H."/>
            <person name="Zhang X."/>
            <person name="Huang J."/>
            <person name="Zhang X."/>
            <person name="Sun H."/>
            <person name="Wang H."/>
        </authorList>
    </citation>
    <scope>NUCLEOTIDE SEQUENCE [LARGE SCALE GENOMIC DNA]</scope>
    <source>
        <strain evidence="1">TB1705</strain>
        <tissue evidence="1">Leaf</tissue>
    </source>
</reference>
<dbReference type="InterPro" id="IPR007750">
    <property type="entry name" value="DUF674"/>
</dbReference>
<dbReference type="PANTHER" id="PTHR33103">
    <property type="entry name" value="OS01G0153900 PROTEIN"/>
    <property type="match status" value="1"/>
</dbReference>
<dbReference type="PANTHER" id="PTHR33103:SF27">
    <property type="entry name" value="OS04G0594700 PROTEIN"/>
    <property type="match status" value="1"/>
</dbReference>
<evidence type="ECO:0000313" key="1">
    <source>
        <dbReference type="EMBL" id="KAF6160960.1"/>
    </source>
</evidence>
<name>A0A7J7N1Q4_9MAGN</name>
<protein>
    <recommendedName>
        <fullName evidence="3">DUF674 family protein</fullName>
    </recommendedName>
</protein>